<proteinExistence type="predicted"/>
<keyword evidence="3" id="KW-1185">Reference proteome</keyword>
<feature type="transmembrane region" description="Helical" evidence="1">
    <location>
        <begin position="135"/>
        <end position="160"/>
    </location>
</feature>
<organism evidence="2 3">
    <name type="scientific">Sphagnurus paluster</name>
    <dbReference type="NCBI Taxonomy" id="117069"/>
    <lineage>
        <taxon>Eukaryota</taxon>
        <taxon>Fungi</taxon>
        <taxon>Dikarya</taxon>
        <taxon>Basidiomycota</taxon>
        <taxon>Agaricomycotina</taxon>
        <taxon>Agaricomycetes</taxon>
        <taxon>Agaricomycetidae</taxon>
        <taxon>Agaricales</taxon>
        <taxon>Tricholomatineae</taxon>
        <taxon>Lyophyllaceae</taxon>
        <taxon>Sphagnurus</taxon>
    </lineage>
</organism>
<reference evidence="2" key="1">
    <citation type="submission" date="2021-02" db="EMBL/GenBank/DDBJ databases">
        <authorList>
            <person name="Nieuwenhuis M."/>
            <person name="Van De Peppel L.J.J."/>
        </authorList>
    </citation>
    <scope>NUCLEOTIDE SEQUENCE</scope>
    <source>
        <strain evidence="2">D49</strain>
    </source>
</reference>
<keyword evidence="1" id="KW-0472">Membrane</keyword>
<evidence type="ECO:0000256" key="1">
    <source>
        <dbReference type="SAM" id="Phobius"/>
    </source>
</evidence>
<reference evidence="2" key="2">
    <citation type="submission" date="2021-10" db="EMBL/GenBank/DDBJ databases">
        <title>Phylogenomics reveals ancestral predisposition of the termite-cultivated fungus Termitomyces towards a domesticated lifestyle.</title>
        <authorList>
            <person name="Auxier B."/>
            <person name="Grum-Grzhimaylo A."/>
            <person name="Cardenas M.E."/>
            <person name="Lodge J.D."/>
            <person name="Laessoe T."/>
            <person name="Pedersen O."/>
            <person name="Smith M.E."/>
            <person name="Kuyper T.W."/>
            <person name="Franco-Molano E.A."/>
            <person name="Baroni T.J."/>
            <person name="Aanen D.K."/>
        </authorList>
    </citation>
    <scope>NUCLEOTIDE SEQUENCE</scope>
    <source>
        <strain evidence="2">D49</strain>
    </source>
</reference>
<name>A0A9P7K7M3_9AGAR</name>
<evidence type="ECO:0000313" key="2">
    <source>
        <dbReference type="EMBL" id="KAG5637936.1"/>
    </source>
</evidence>
<dbReference type="EMBL" id="JABCKI010005792">
    <property type="protein sequence ID" value="KAG5637936.1"/>
    <property type="molecule type" value="Genomic_DNA"/>
</dbReference>
<keyword evidence="1" id="KW-0812">Transmembrane</keyword>
<feature type="transmembrane region" description="Helical" evidence="1">
    <location>
        <begin position="12"/>
        <end position="32"/>
    </location>
</feature>
<gene>
    <name evidence="2" type="ORF">H0H81_002530</name>
</gene>
<evidence type="ECO:0000313" key="3">
    <source>
        <dbReference type="Proteomes" id="UP000717328"/>
    </source>
</evidence>
<dbReference type="Proteomes" id="UP000717328">
    <property type="component" value="Unassembled WGS sequence"/>
</dbReference>
<protein>
    <submittedName>
        <fullName evidence="2">Uncharacterized protein</fullName>
    </submittedName>
</protein>
<keyword evidence="1" id="KW-1133">Transmembrane helix</keyword>
<comment type="caution">
    <text evidence="2">The sequence shown here is derived from an EMBL/GenBank/DDBJ whole genome shotgun (WGS) entry which is preliminary data.</text>
</comment>
<sequence>MGKQQRSTVAQNITTILAETLFTLLYACIIPLPFLLESRLPPVISASASTRHALRVLACLSLIALGTKYLSTRRFRIPVDIIETLALLGALWMPPYDPVLEPIAHTNSDTGETADEPYEPYMALNRWVGSPGNGWVLSLLALVVAFAVQVLWTRVVVLVLGQPCKLRGRCNVKKGVGLEGDSRTSESLSRIKPKVE</sequence>
<dbReference type="OrthoDB" id="3054789at2759"/>
<dbReference type="AlphaFoldDB" id="A0A9P7K7M3"/>
<accession>A0A9P7K7M3</accession>